<accession>A0A067M351</accession>
<dbReference type="InterPro" id="IPR032675">
    <property type="entry name" value="LRR_dom_sf"/>
</dbReference>
<gene>
    <name evidence="2" type="ORF">BOTBODRAFT_193124</name>
</gene>
<proteinExistence type="predicted"/>
<dbReference type="InterPro" id="IPR001810">
    <property type="entry name" value="F-box_dom"/>
</dbReference>
<dbReference type="HOGENOM" id="CLU_024199_1_2_1"/>
<dbReference type="InterPro" id="IPR036047">
    <property type="entry name" value="F-box-like_dom_sf"/>
</dbReference>
<organism evidence="2 3">
    <name type="scientific">Botryobasidium botryosum (strain FD-172 SS1)</name>
    <dbReference type="NCBI Taxonomy" id="930990"/>
    <lineage>
        <taxon>Eukaryota</taxon>
        <taxon>Fungi</taxon>
        <taxon>Dikarya</taxon>
        <taxon>Basidiomycota</taxon>
        <taxon>Agaricomycotina</taxon>
        <taxon>Agaricomycetes</taxon>
        <taxon>Cantharellales</taxon>
        <taxon>Botryobasidiaceae</taxon>
        <taxon>Botryobasidium</taxon>
    </lineage>
</organism>
<dbReference type="SUPFAM" id="SSF52047">
    <property type="entry name" value="RNI-like"/>
    <property type="match status" value="1"/>
</dbReference>
<keyword evidence="3" id="KW-1185">Reference proteome</keyword>
<evidence type="ECO:0000259" key="1">
    <source>
        <dbReference type="Pfam" id="PF12937"/>
    </source>
</evidence>
<evidence type="ECO:0000313" key="2">
    <source>
        <dbReference type="EMBL" id="KDQ06282.1"/>
    </source>
</evidence>
<name>A0A067M351_BOTB1</name>
<dbReference type="Gene3D" id="1.20.1280.50">
    <property type="match status" value="1"/>
</dbReference>
<sequence>MSEITSAVIPPMIQDLIEHICLKYPQTFAPIPSPSILTPVNASKLSRLPVVQQCEVIALACDFAASTLYSHRQHLLSTVQGSHNRQQPIYRLPNEVFSIIFEFANAPLKVSHVSKLWRQIALNTPTLWTSIHYLNLSLIELFLDRAKSAPAEVRFHTDRTALYSPLRIRNDYCPKTDAVMTRFASTLQSHAHHLRSLDLECCGISPRFFGHHLNMAMPALSSLSLNSEDAHSRYDIALREMPFGVFEGQTPCLRKLTLKRLCIPLASSIYNGLTSICLTLVSFINSSPHDFTRRLAGCPSLKSLSLNVVEFDEVDENPVLQPVHFPHLKTMELEDLEGDVVRDIFASVKVPVTLRLSLRVVDEADSTWYDMLPQGTDVMGNLPSLCAATQLNVRCELDSLSEVRGSSKSSGFFELQFCGDEGAFSRQWLFSLAQIPFPMLQDLTICNRGEDFFDSDLISHILGHLPTLISLYLYRCTAAAQTLILSPTSRLCPLLQSLALDECGASGVTAIAIARSRSNLDGNADHQGTKISCLRRLFVRNGVGFDADVIRTLQELPIELETCEDPEPDANPTA</sequence>
<dbReference type="Gene3D" id="3.80.10.10">
    <property type="entry name" value="Ribonuclease Inhibitor"/>
    <property type="match status" value="1"/>
</dbReference>
<reference evidence="3" key="1">
    <citation type="journal article" date="2014" name="Proc. Natl. Acad. Sci. U.S.A.">
        <title>Extensive sampling of basidiomycete genomes demonstrates inadequacy of the white-rot/brown-rot paradigm for wood decay fungi.</title>
        <authorList>
            <person name="Riley R."/>
            <person name="Salamov A.A."/>
            <person name="Brown D.W."/>
            <person name="Nagy L.G."/>
            <person name="Floudas D."/>
            <person name="Held B.W."/>
            <person name="Levasseur A."/>
            <person name="Lombard V."/>
            <person name="Morin E."/>
            <person name="Otillar R."/>
            <person name="Lindquist E.A."/>
            <person name="Sun H."/>
            <person name="LaButti K.M."/>
            <person name="Schmutz J."/>
            <person name="Jabbour D."/>
            <person name="Luo H."/>
            <person name="Baker S.E."/>
            <person name="Pisabarro A.G."/>
            <person name="Walton J.D."/>
            <person name="Blanchette R.A."/>
            <person name="Henrissat B."/>
            <person name="Martin F."/>
            <person name="Cullen D."/>
            <person name="Hibbett D.S."/>
            <person name="Grigoriev I.V."/>
        </authorList>
    </citation>
    <scope>NUCLEOTIDE SEQUENCE [LARGE SCALE GENOMIC DNA]</scope>
    <source>
        <strain evidence="3">FD-172 SS1</strain>
    </source>
</reference>
<dbReference type="Pfam" id="PF12937">
    <property type="entry name" value="F-box-like"/>
    <property type="match status" value="1"/>
</dbReference>
<dbReference type="Proteomes" id="UP000027195">
    <property type="component" value="Unassembled WGS sequence"/>
</dbReference>
<dbReference type="InParanoid" id="A0A067M351"/>
<feature type="domain" description="F-box" evidence="1">
    <location>
        <begin position="90"/>
        <end position="132"/>
    </location>
</feature>
<dbReference type="EMBL" id="KL198144">
    <property type="protein sequence ID" value="KDQ06282.1"/>
    <property type="molecule type" value="Genomic_DNA"/>
</dbReference>
<protein>
    <recommendedName>
        <fullName evidence="1">F-box domain-containing protein</fullName>
    </recommendedName>
</protein>
<dbReference type="SUPFAM" id="SSF81383">
    <property type="entry name" value="F-box domain"/>
    <property type="match status" value="1"/>
</dbReference>
<dbReference type="OrthoDB" id="3172239at2759"/>
<dbReference type="PANTHER" id="PTHR38926:SF5">
    <property type="entry name" value="F-BOX AND LEUCINE-RICH REPEAT PROTEIN 6"/>
    <property type="match status" value="1"/>
</dbReference>
<dbReference type="AlphaFoldDB" id="A0A067M351"/>
<dbReference type="PANTHER" id="PTHR38926">
    <property type="entry name" value="F-BOX DOMAIN CONTAINING PROTEIN, EXPRESSED"/>
    <property type="match status" value="1"/>
</dbReference>
<evidence type="ECO:0000313" key="3">
    <source>
        <dbReference type="Proteomes" id="UP000027195"/>
    </source>
</evidence>